<dbReference type="EMBL" id="CAJVPV010006605">
    <property type="protein sequence ID" value="CAG8607453.1"/>
    <property type="molecule type" value="Genomic_DNA"/>
</dbReference>
<protein>
    <submittedName>
        <fullName evidence="2">4929_t:CDS:1</fullName>
    </submittedName>
</protein>
<keyword evidence="3" id="KW-1185">Reference proteome</keyword>
<dbReference type="PANTHER" id="PTHR10925">
    <property type="entry name" value="N-ACETYLTRANSFERASE 10"/>
    <property type="match status" value="1"/>
</dbReference>
<sequence>MGYGTRCLELLTAFYQGEFALLNENENYQEEYMPRIDDLELENADLLKDEIKIRDPRKMPPLLLKLSEKRP</sequence>
<dbReference type="AlphaFoldDB" id="A0A9N9CL50"/>
<evidence type="ECO:0000313" key="3">
    <source>
        <dbReference type="Proteomes" id="UP000789342"/>
    </source>
</evidence>
<name>A0A9N9CL50_9GLOM</name>
<dbReference type="GO" id="GO:0030686">
    <property type="term" value="C:90S preribosome"/>
    <property type="evidence" value="ECO:0007669"/>
    <property type="project" value="TreeGrafter"/>
</dbReference>
<dbReference type="InterPro" id="IPR032672">
    <property type="entry name" value="TmcA/NAT10/Kre33"/>
</dbReference>
<comment type="caution">
    <text evidence="2">The sequence shown here is derived from an EMBL/GenBank/DDBJ whole genome shotgun (WGS) entry which is preliminary data.</text>
</comment>
<feature type="domain" description="N-acetyltransferase" evidence="1">
    <location>
        <begin position="1"/>
        <end position="70"/>
    </location>
</feature>
<dbReference type="PANTHER" id="PTHR10925:SF5">
    <property type="entry name" value="RNA CYTIDINE ACETYLTRANSFERASE"/>
    <property type="match status" value="1"/>
</dbReference>
<evidence type="ECO:0000259" key="1">
    <source>
        <dbReference type="Pfam" id="PF13718"/>
    </source>
</evidence>
<dbReference type="InterPro" id="IPR000182">
    <property type="entry name" value="GNAT_dom"/>
</dbReference>
<gene>
    <name evidence="2" type="ORF">AMORRO_LOCUS8064</name>
</gene>
<dbReference type="GO" id="GO:1904812">
    <property type="term" value="P:rRNA acetylation involved in maturation of SSU-rRNA"/>
    <property type="evidence" value="ECO:0007669"/>
    <property type="project" value="TreeGrafter"/>
</dbReference>
<dbReference type="GO" id="GO:0005730">
    <property type="term" value="C:nucleolus"/>
    <property type="evidence" value="ECO:0007669"/>
    <property type="project" value="TreeGrafter"/>
</dbReference>
<evidence type="ECO:0000313" key="2">
    <source>
        <dbReference type="EMBL" id="CAG8607453.1"/>
    </source>
</evidence>
<organism evidence="2 3">
    <name type="scientific">Acaulospora morrowiae</name>
    <dbReference type="NCBI Taxonomy" id="94023"/>
    <lineage>
        <taxon>Eukaryota</taxon>
        <taxon>Fungi</taxon>
        <taxon>Fungi incertae sedis</taxon>
        <taxon>Mucoromycota</taxon>
        <taxon>Glomeromycotina</taxon>
        <taxon>Glomeromycetes</taxon>
        <taxon>Diversisporales</taxon>
        <taxon>Acaulosporaceae</taxon>
        <taxon>Acaulospora</taxon>
    </lineage>
</organism>
<dbReference type="Proteomes" id="UP000789342">
    <property type="component" value="Unassembled WGS sequence"/>
</dbReference>
<reference evidence="2" key="1">
    <citation type="submission" date="2021-06" db="EMBL/GenBank/DDBJ databases">
        <authorList>
            <person name="Kallberg Y."/>
            <person name="Tangrot J."/>
            <person name="Rosling A."/>
        </authorList>
    </citation>
    <scope>NUCLEOTIDE SEQUENCE</scope>
    <source>
        <strain evidence="2">CL551</strain>
    </source>
</reference>
<dbReference type="GO" id="GO:1990883">
    <property type="term" value="F:18S rRNA cytidine N-acetyltransferase activity"/>
    <property type="evidence" value="ECO:0007669"/>
    <property type="project" value="TreeGrafter"/>
</dbReference>
<dbReference type="Pfam" id="PF13718">
    <property type="entry name" value="GNAT_acetyltr_2"/>
    <property type="match status" value="1"/>
</dbReference>
<feature type="non-terminal residue" evidence="2">
    <location>
        <position position="1"/>
    </location>
</feature>
<proteinExistence type="predicted"/>
<accession>A0A9N9CL50</accession>
<dbReference type="GO" id="GO:0000049">
    <property type="term" value="F:tRNA binding"/>
    <property type="evidence" value="ECO:0007669"/>
    <property type="project" value="TreeGrafter"/>
</dbReference>